<gene>
    <name evidence="1" type="ORF">AYJ05_06110</name>
</gene>
<evidence type="ECO:0000313" key="2">
    <source>
        <dbReference type="Proteomes" id="UP000076947"/>
    </source>
</evidence>
<dbReference type="AlphaFoldDB" id="A0A177INH5"/>
<accession>A0A177INH5</accession>
<reference evidence="2" key="1">
    <citation type="submission" date="2016-02" db="EMBL/GenBank/DDBJ databases">
        <authorList>
            <person name="Kaur G."/>
            <person name="Nair G.R."/>
            <person name="Mayilraj S."/>
        </authorList>
    </citation>
    <scope>NUCLEOTIDE SEQUENCE [LARGE SCALE GENOMIC DNA]</scope>
    <source>
        <strain evidence="2">GA-15</strain>
    </source>
</reference>
<dbReference type="OrthoDB" id="8781117at2"/>
<proteinExistence type="predicted"/>
<dbReference type="RefSeq" id="WP_066838434.1">
    <property type="nucleotide sequence ID" value="NZ_CP132192.1"/>
</dbReference>
<dbReference type="EMBL" id="LSTQ01000008">
    <property type="protein sequence ID" value="OAH30324.1"/>
    <property type="molecule type" value="Genomic_DNA"/>
</dbReference>
<evidence type="ECO:0000313" key="1">
    <source>
        <dbReference type="EMBL" id="OAH30324.1"/>
    </source>
</evidence>
<keyword evidence="2" id="KW-1185">Reference proteome</keyword>
<name>A0A177INH5_9CORY</name>
<organism evidence="1 2">
    <name type="scientific">Corynebacterium stationis</name>
    <dbReference type="NCBI Taxonomy" id="1705"/>
    <lineage>
        <taxon>Bacteria</taxon>
        <taxon>Bacillati</taxon>
        <taxon>Actinomycetota</taxon>
        <taxon>Actinomycetes</taxon>
        <taxon>Mycobacteriales</taxon>
        <taxon>Corynebacteriaceae</taxon>
        <taxon>Corynebacterium</taxon>
    </lineage>
</organism>
<dbReference type="Proteomes" id="UP000076947">
    <property type="component" value="Unassembled WGS sequence"/>
</dbReference>
<comment type="caution">
    <text evidence="1">The sequence shown here is derived from an EMBL/GenBank/DDBJ whole genome shotgun (WGS) entry which is preliminary data.</text>
</comment>
<sequence length="162" mass="17718">MSQDPVYAGGFVHSNFDDAKLSTGPDHGLSETESRYFDNDVTNPRVSRSDKSVQIRGYADASWLVADEPYMCRLGVRTGLSCGYFEEITNQYTVTFANITDQGDSGGVIWAFDPQDSSIQDIYAAPVKSYDNDYAATMAGGKLVEPVMTDFSFAIFNSLGPC</sequence>
<protein>
    <submittedName>
        <fullName evidence="1">Uncharacterized protein</fullName>
    </submittedName>
</protein>